<organism evidence="1 2">
    <name type="scientific">Enterococcus pseudoavium</name>
    <dbReference type="NCBI Taxonomy" id="44007"/>
    <lineage>
        <taxon>Bacteria</taxon>
        <taxon>Bacillati</taxon>
        <taxon>Bacillota</taxon>
        <taxon>Bacilli</taxon>
        <taxon>Lactobacillales</taxon>
        <taxon>Enterococcaceae</taxon>
        <taxon>Enterococcus</taxon>
    </lineage>
</organism>
<feature type="non-terminal residue" evidence="1">
    <location>
        <position position="1"/>
    </location>
</feature>
<comment type="caution">
    <text evidence="1">The sequence shown here is derived from an EMBL/GenBank/DDBJ whole genome shotgun (WGS) entry which is preliminary data.</text>
</comment>
<dbReference type="Proteomes" id="UP001269061">
    <property type="component" value="Unassembled WGS sequence"/>
</dbReference>
<evidence type="ECO:0000313" key="2">
    <source>
        <dbReference type="Proteomes" id="UP001269061"/>
    </source>
</evidence>
<dbReference type="EMBL" id="JARQAZ010000047">
    <property type="protein sequence ID" value="MDT2771930.1"/>
    <property type="molecule type" value="Genomic_DNA"/>
</dbReference>
<name>A0ABU3FMF5_9ENTE</name>
<protein>
    <submittedName>
        <fullName evidence="1">Phage capsid protein</fullName>
    </submittedName>
</protein>
<keyword evidence="2" id="KW-1185">Reference proteome</keyword>
<sequence>DGYSWSLNVQVSDIRLMDDTTTNTPLKRAIITLEFRNL</sequence>
<gene>
    <name evidence="1" type="ORF">P7H46_14045</name>
</gene>
<accession>A0ABU3FMF5</accession>
<reference evidence="1 2" key="1">
    <citation type="submission" date="2023-03" db="EMBL/GenBank/DDBJ databases">
        <authorList>
            <person name="Shen W."/>
            <person name="Cai J."/>
        </authorList>
    </citation>
    <scope>NUCLEOTIDE SEQUENCE [LARGE SCALE GENOMIC DNA]</scope>
    <source>
        <strain evidence="1 2">Y59</strain>
    </source>
</reference>
<proteinExistence type="predicted"/>
<evidence type="ECO:0000313" key="1">
    <source>
        <dbReference type="EMBL" id="MDT2771930.1"/>
    </source>
</evidence>